<dbReference type="GO" id="GO:0006506">
    <property type="term" value="P:GPI anchor biosynthetic process"/>
    <property type="evidence" value="ECO:0007669"/>
    <property type="project" value="TreeGrafter"/>
</dbReference>
<reference evidence="2" key="1">
    <citation type="submission" date="2014-06" db="EMBL/GenBank/DDBJ databases">
        <title>Key roles for freshwater Actinobacteria revealed by deep metagenomic sequencing.</title>
        <authorList>
            <person name="Ghai R."/>
            <person name="Mizuno C.M."/>
            <person name="Picazo A."/>
            <person name="Camacho A."/>
            <person name="Rodriguez-Valera F."/>
        </authorList>
    </citation>
    <scope>NUCLEOTIDE SEQUENCE</scope>
</reference>
<name>A0A094PQ31_9ZZZZ</name>
<dbReference type="GO" id="GO:0003824">
    <property type="term" value="F:catalytic activity"/>
    <property type="evidence" value="ECO:0007669"/>
    <property type="project" value="InterPro"/>
</dbReference>
<dbReference type="EMBL" id="JNSL01000197">
    <property type="protein sequence ID" value="KGA13202.1"/>
    <property type="molecule type" value="Genomic_DNA"/>
</dbReference>
<dbReference type="InterPro" id="IPR051916">
    <property type="entry name" value="GPI-anchor_lipid_remodeler"/>
</dbReference>
<dbReference type="PANTHER" id="PTHR14859:SF1">
    <property type="entry name" value="PGAP2-INTERACTING PROTEIN"/>
    <property type="match status" value="1"/>
</dbReference>
<dbReference type="SUPFAM" id="SSF56219">
    <property type="entry name" value="DNase I-like"/>
    <property type="match status" value="1"/>
</dbReference>
<organism evidence="2">
    <name type="scientific">freshwater metagenome</name>
    <dbReference type="NCBI Taxonomy" id="449393"/>
    <lineage>
        <taxon>unclassified sequences</taxon>
        <taxon>metagenomes</taxon>
        <taxon>ecological metagenomes</taxon>
    </lineage>
</organism>
<sequence length="273" mass="31061">MSENKHDSRMRVMTWNVWHHFGPWQERQVAIEQVIKDENPDVLFLQEVHTTEKQAENLAAKFGYQCVVTTSPWSMGNAILSRWPIVTSQQIALPNADGEPAHRRALCAVLETPWGHWSVVGTHLDHRFDESYVRQLQVDALSDLVKTLRNDPTQDLPVIIGGDFNAVPESDEIRRLTGRTAVKNRNVVFADMWDLKGEGLGHTWSDRNEYLANANWPNRRLDYLFVTWPRPKPVGNPIRVWLAGVEPVGGVQASDHFAVVADVLTERSVDTNE</sequence>
<proteinExistence type="predicted"/>
<evidence type="ECO:0000259" key="1">
    <source>
        <dbReference type="Pfam" id="PF03372"/>
    </source>
</evidence>
<dbReference type="Gene3D" id="3.60.10.10">
    <property type="entry name" value="Endonuclease/exonuclease/phosphatase"/>
    <property type="match status" value="1"/>
</dbReference>
<evidence type="ECO:0000313" key="2">
    <source>
        <dbReference type="EMBL" id="KGA13202.1"/>
    </source>
</evidence>
<feature type="domain" description="Endonuclease/exonuclease/phosphatase" evidence="1">
    <location>
        <begin position="13"/>
        <end position="256"/>
    </location>
</feature>
<dbReference type="Pfam" id="PF03372">
    <property type="entry name" value="Exo_endo_phos"/>
    <property type="match status" value="1"/>
</dbReference>
<protein>
    <recommendedName>
        <fullName evidence="1">Endonuclease/exonuclease/phosphatase domain-containing protein</fullName>
    </recommendedName>
</protein>
<dbReference type="PANTHER" id="PTHR14859">
    <property type="entry name" value="CALCOFLUOR WHITE HYPERSENSITIVE PROTEIN PRECURSOR"/>
    <property type="match status" value="1"/>
</dbReference>
<dbReference type="GO" id="GO:0016020">
    <property type="term" value="C:membrane"/>
    <property type="evidence" value="ECO:0007669"/>
    <property type="project" value="GOC"/>
</dbReference>
<dbReference type="AlphaFoldDB" id="A0A094PQ31"/>
<dbReference type="InterPro" id="IPR036691">
    <property type="entry name" value="Endo/exonu/phosph_ase_sf"/>
</dbReference>
<gene>
    <name evidence="2" type="ORF">GM51_20390</name>
</gene>
<accession>A0A094PQ31</accession>
<dbReference type="InterPro" id="IPR005135">
    <property type="entry name" value="Endo/exonuclease/phosphatase"/>
</dbReference>
<comment type="caution">
    <text evidence="2">The sequence shown here is derived from an EMBL/GenBank/DDBJ whole genome shotgun (WGS) entry which is preliminary data.</text>
</comment>